<comment type="caution">
    <text evidence="7">The sequence shown here is derived from an EMBL/GenBank/DDBJ whole genome shotgun (WGS) entry which is preliminary data.</text>
</comment>
<dbReference type="RefSeq" id="WP_379833716.1">
    <property type="nucleotide sequence ID" value="NZ_JBHRYQ010000001.1"/>
</dbReference>
<keyword evidence="5" id="KW-0472">Membrane</keyword>
<evidence type="ECO:0000259" key="6">
    <source>
        <dbReference type="Pfam" id="PF01266"/>
    </source>
</evidence>
<keyword evidence="4 7" id="KW-0560">Oxidoreductase</keyword>
<dbReference type="Gene3D" id="3.50.50.60">
    <property type="entry name" value="FAD/NAD(P)-binding domain"/>
    <property type="match status" value="2"/>
</dbReference>
<feature type="transmembrane region" description="Helical" evidence="5">
    <location>
        <begin position="7"/>
        <end position="24"/>
    </location>
</feature>
<dbReference type="SUPFAM" id="SSF51905">
    <property type="entry name" value="FAD/NAD(P)-binding domain"/>
    <property type="match status" value="1"/>
</dbReference>
<proteinExistence type="inferred from homology"/>
<keyword evidence="5" id="KW-1133">Transmembrane helix</keyword>
<dbReference type="GO" id="GO:0016491">
    <property type="term" value="F:oxidoreductase activity"/>
    <property type="evidence" value="ECO:0007669"/>
    <property type="project" value="UniProtKB-KW"/>
</dbReference>
<comment type="cofactor">
    <cofactor evidence="1">
        <name>FAD</name>
        <dbReference type="ChEBI" id="CHEBI:57692"/>
    </cofactor>
</comment>
<dbReference type="SUPFAM" id="SSF54373">
    <property type="entry name" value="FAD-linked reductases, C-terminal domain"/>
    <property type="match status" value="1"/>
</dbReference>
<evidence type="ECO:0000313" key="7">
    <source>
        <dbReference type="EMBL" id="MFC3809115.1"/>
    </source>
</evidence>
<name>A0ABV7YPY3_9BACT</name>
<organism evidence="7 8">
    <name type="scientific">Lacihabitans lacunae</name>
    <dbReference type="NCBI Taxonomy" id="1028214"/>
    <lineage>
        <taxon>Bacteria</taxon>
        <taxon>Pseudomonadati</taxon>
        <taxon>Bacteroidota</taxon>
        <taxon>Cytophagia</taxon>
        <taxon>Cytophagales</taxon>
        <taxon>Leadbetterellaceae</taxon>
        <taxon>Lacihabitans</taxon>
    </lineage>
</organism>
<dbReference type="EC" id="1.-.-.-" evidence="7"/>
<dbReference type="Pfam" id="PF01266">
    <property type="entry name" value="DAO"/>
    <property type="match status" value="1"/>
</dbReference>
<keyword evidence="3" id="KW-0285">Flavoprotein</keyword>
<comment type="similarity">
    <text evidence="2">Belongs to the DadA oxidoreductase family.</text>
</comment>
<evidence type="ECO:0000256" key="3">
    <source>
        <dbReference type="ARBA" id="ARBA00022630"/>
    </source>
</evidence>
<dbReference type="InterPro" id="IPR006076">
    <property type="entry name" value="FAD-dep_OxRdtase"/>
</dbReference>
<dbReference type="PANTHER" id="PTHR13847:SF286">
    <property type="entry name" value="D-AMINO ACID DEHYDROGENASE"/>
    <property type="match status" value="1"/>
</dbReference>
<keyword evidence="8" id="KW-1185">Reference proteome</keyword>
<dbReference type="EMBL" id="JBHRYQ010000001">
    <property type="protein sequence ID" value="MFC3809115.1"/>
    <property type="molecule type" value="Genomic_DNA"/>
</dbReference>
<sequence>MKEEKPIIVVGAGIIGLFTAYYLLQEGEKVLVLDKGTGQDGCSFGNAGMVVPSHFIPLAAPGMIEKGIKWMFDSESPFYIKPRMSLSLMKWGFSFYKAANQKKVDNAIPVLRDIGLLSKKLYQDLNHKKLFDFSFEEKGLLMLCKSEEALHEETEVAALANKIGIEARVLTKQEVCDLEPEIKPDVSGGVFFTGDTHLYPNQLVAELRKYLIAAGVEIKFDTELIDIECNSTAVERLKVRESNGEPYLLEAKKVVLATGSWSEQVGKQINLNIPVQAGKGYSLTNPQVAGKELFTPSIFVEARVAITPMLDQIRFGGTMEIGGINAEINKNRVNGILKAIPKYFPEYEVPYPAENKIWSGLRPCSPDGMPYIGQHQRYKNLYFNTGHAMMGISLATGSGKLISELVTNKKLSMSTQDFSIHRFD</sequence>
<evidence type="ECO:0000256" key="1">
    <source>
        <dbReference type="ARBA" id="ARBA00001974"/>
    </source>
</evidence>
<evidence type="ECO:0000256" key="5">
    <source>
        <dbReference type="SAM" id="Phobius"/>
    </source>
</evidence>
<reference evidence="8" key="1">
    <citation type="journal article" date="2019" name="Int. J. Syst. Evol. Microbiol.">
        <title>The Global Catalogue of Microorganisms (GCM) 10K type strain sequencing project: providing services to taxonomists for standard genome sequencing and annotation.</title>
        <authorList>
            <consortium name="The Broad Institute Genomics Platform"/>
            <consortium name="The Broad Institute Genome Sequencing Center for Infectious Disease"/>
            <person name="Wu L."/>
            <person name="Ma J."/>
        </authorList>
    </citation>
    <scope>NUCLEOTIDE SEQUENCE [LARGE SCALE GENOMIC DNA]</scope>
    <source>
        <strain evidence="8">CECT 7956</strain>
    </source>
</reference>
<accession>A0ABV7YPY3</accession>
<dbReference type="PANTHER" id="PTHR13847">
    <property type="entry name" value="SARCOSINE DEHYDROGENASE-RELATED"/>
    <property type="match status" value="1"/>
</dbReference>
<evidence type="ECO:0000313" key="8">
    <source>
        <dbReference type="Proteomes" id="UP001595616"/>
    </source>
</evidence>
<dbReference type="Proteomes" id="UP001595616">
    <property type="component" value="Unassembled WGS sequence"/>
</dbReference>
<gene>
    <name evidence="7" type="ORF">ACFOOI_00495</name>
</gene>
<evidence type="ECO:0000256" key="4">
    <source>
        <dbReference type="ARBA" id="ARBA00023002"/>
    </source>
</evidence>
<dbReference type="InterPro" id="IPR036188">
    <property type="entry name" value="FAD/NAD-bd_sf"/>
</dbReference>
<dbReference type="Gene3D" id="3.30.9.10">
    <property type="entry name" value="D-Amino Acid Oxidase, subunit A, domain 2"/>
    <property type="match status" value="1"/>
</dbReference>
<evidence type="ECO:0000256" key="2">
    <source>
        <dbReference type="ARBA" id="ARBA00009410"/>
    </source>
</evidence>
<keyword evidence="5" id="KW-0812">Transmembrane</keyword>
<protein>
    <submittedName>
        <fullName evidence="7">NAD(P)/FAD-dependent oxidoreductase</fullName>
        <ecNumber evidence="7">1.-.-.-</ecNumber>
    </submittedName>
</protein>
<feature type="domain" description="FAD dependent oxidoreductase" evidence="6">
    <location>
        <begin position="7"/>
        <end position="405"/>
    </location>
</feature>